<evidence type="ECO:0000256" key="4">
    <source>
        <dbReference type="RuleBase" id="RU000363"/>
    </source>
</evidence>
<evidence type="ECO:0000256" key="1">
    <source>
        <dbReference type="ARBA" id="ARBA00006484"/>
    </source>
</evidence>
<dbReference type="STRING" id="29655.A0A0K9NPZ4"/>
<dbReference type="PRINTS" id="PR00080">
    <property type="entry name" value="SDRFAMILY"/>
</dbReference>
<evidence type="ECO:0000313" key="6">
    <source>
        <dbReference type="Proteomes" id="UP000036987"/>
    </source>
</evidence>
<sequence length="310" mass="34120">MGDEMNRHHDPEIVAVVTGANKGIGLEIVKQLLQNGLTVVLTARDIERGTAAVESVRHHSGGLNRIVFHQLDVCDPASAASLAEFILSRFGKLDVLVNNAGASGLICDEKTLKAMNIDPKDWLSGKATKDVQYLLMQTYEGAKVCLDTNYYGSKRVVEALLPLLQLSPSGANVVNVTSLRSELKRIPNKVIRDEIGDLSNLTEEKIDKLLDKFMEAIKNGKLESEGWPLMLPAYSMSKVTLNAYTRLLSIQYPKMRVNCVHPGYVDTDLNWHTGLLTAEEGAKGPVMLALLTENDSVTGHYFDQINIAEF</sequence>
<organism evidence="5 6">
    <name type="scientific">Zostera marina</name>
    <name type="common">Eelgrass</name>
    <dbReference type="NCBI Taxonomy" id="29655"/>
    <lineage>
        <taxon>Eukaryota</taxon>
        <taxon>Viridiplantae</taxon>
        <taxon>Streptophyta</taxon>
        <taxon>Embryophyta</taxon>
        <taxon>Tracheophyta</taxon>
        <taxon>Spermatophyta</taxon>
        <taxon>Magnoliopsida</taxon>
        <taxon>Liliopsida</taxon>
        <taxon>Zosteraceae</taxon>
        <taxon>Zostera</taxon>
    </lineage>
</organism>
<name>A0A0K9NPZ4_ZOSMR</name>
<gene>
    <name evidence="5" type="ORF">ZOSMA_74G00090</name>
</gene>
<dbReference type="GO" id="GO:0016491">
    <property type="term" value="F:oxidoreductase activity"/>
    <property type="evidence" value="ECO:0007669"/>
    <property type="project" value="UniProtKB-KW"/>
</dbReference>
<dbReference type="Pfam" id="PF00106">
    <property type="entry name" value="adh_short"/>
    <property type="match status" value="1"/>
</dbReference>
<keyword evidence="3" id="KW-0560">Oxidoreductase</keyword>
<dbReference type="PANTHER" id="PTHR43490">
    <property type="entry name" value="(+)-NEOMENTHOL DEHYDROGENASE"/>
    <property type="match status" value="1"/>
</dbReference>
<accession>A0A0K9NPZ4</accession>
<dbReference type="AlphaFoldDB" id="A0A0K9NPZ4"/>
<dbReference type="SUPFAM" id="SSF51735">
    <property type="entry name" value="NAD(P)-binding Rossmann-fold domains"/>
    <property type="match status" value="1"/>
</dbReference>
<dbReference type="OMA" id="FYFYMST"/>
<comment type="similarity">
    <text evidence="1 4">Belongs to the short-chain dehydrogenases/reductases (SDR) family.</text>
</comment>
<dbReference type="Gene3D" id="3.40.50.720">
    <property type="entry name" value="NAD(P)-binding Rossmann-like Domain"/>
    <property type="match status" value="1"/>
</dbReference>
<evidence type="ECO:0000313" key="5">
    <source>
        <dbReference type="EMBL" id="KMZ58668.1"/>
    </source>
</evidence>
<reference evidence="6" key="1">
    <citation type="journal article" date="2016" name="Nature">
        <title>The genome of the seagrass Zostera marina reveals angiosperm adaptation to the sea.</title>
        <authorList>
            <person name="Olsen J.L."/>
            <person name="Rouze P."/>
            <person name="Verhelst B."/>
            <person name="Lin Y.-C."/>
            <person name="Bayer T."/>
            <person name="Collen J."/>
            <person name="Dattolo E."/>
            <person name="De Paoli E."/>
            <person name="Dittami S."/>
            <person name="Maumus F."/>
            <person name="Michel G."/>
            <person name="Kersting A."/>
            <person name="Lauritano C."/>
            <person name="Lohaus R."/>
            <person name="Toepel M."/>
            <person name="Tonon T."/>
            <person name="Vanneste K."/>
            <person name="Amirebrahimi M."/>
            <person name="Brakel J."/>
            <person name="Bostroem C."/>
            <person name="Chovatia M."/>
            <person name="Grimwood J."/>
            <person name="Jenkins J.W."/>
            <person name="Jueterbock A."/>
            <person name="Mraz A."/>
            <person name="Stam W.T."/>
            <person name="Tice H."/>
            <person name="Bornberg-Bauer E."/>
            <person name="Green P.J."/>
            <person name="Pearson G.A."/>
            <person name="Procaccini G."/>
            <person name="Duarte C.M."/>
            <person name="Schmutz J."/>
            <person name="Reusch T.B.H."/>
            <person name="Van de Peer Y."/>
        </authorList>
    </citation>
    <scope>NUCLEOTIDE SEQUENCE [LARGE SCALE GENOMIC DNA]</scope>
    <source>
        <strain evidence="6">cv. Finnish</strain>
    </source>
</reference>
<keyword evidence="6" id="KW-1185">Reference proteome</keyword>
<dbReference type="OrthoDB" id="1933717at2759"/>
<comment type="caution">
    <text evidence="5">The sequence shown here is derived from an EMBL/GenBank/DDBJ whole genome shotgun (WGS) entry which is preliminary data.</text>
</comment>
<evidence type="ECO:0000256" key="3">
    <source>
        <dbReference type="ARBA" id="ARBA00023002"/>
    </source>
</evidence>
<keyword evidence="2" id="KW-0521">NADP</keyword>
<protein>
    <submittedName>
        <fullName evidence="5">Putative Carbonyl reductase</fullName>
    </submittedName>
</protein>
<dbReference type="PANTHER" id="PTHR43490:SF73">
    <property type="entry name" value="OS07G0685800 PROTEIN"/>
    <property type="match status" value="1"/>
</dbReference>
<dbReference type="InterPro" id="IPR002347">
    <property type="entry name" value="SDR_fam"/>
</dbReference>
<dbReference type="PRINTS" id="PR00081">
    <property type="entry name" value="GDHRDH"/>
</dbReference>
<evidence type="ECO:0000256" key="2">
    <source>
        <dbReference type="ARBA" id="ARBA00022857"/>
    </source>
</evidence>
<dbReference type="EMBL" id="LFYR01001898">
    <property type="protein sequence ID" value="KMZ58668.1"/>
    <property type="molecule type" value="Genomic_DNA"/>
</dbReference>
<proteinExistence type="inferred from homology"/>
<dbReference type="InterPro" id="IPR036291">
    <property type="entry name" value="NAD(P)-bd_dom_sf"/>
</dbReference>
<dbReference type="Proteomes" id="UP000036987">
    <property type="component" value="Unassembled WGS sequence"/>
</dbReference>